<dbReference type="PROSITE" id="PS51257">
    <property type="entry name" value="PROKAR_LIPOPROTEIN"/>
    <property type="match status" value="1"/>
</dbReference>
<keyword evidence="2" id="KW-1185">Reference proteome</keyword>
<dbReference type="Proteomes" id="UP000198571">
    <property type="component" value="Unassembled WGS sequence"/>
</dbReference>
<proteinExistence type="predicted"/>
<evidence type="ECO:0000313" key="2">
    <source>
        <dbReference type="Proteomes" id="UP000198571"/>
    </source>
</evidence>
<accession>A0A1H9UGH4</accession>
<reference evidence="2" key="1">
    <citation type="submission" date="2016-10" db="EMBL/GenBank/DDBJ databases">
        <authorList>
            <person name="Varghese N."/>
            <person name="Submissions S."/>
        </authorList>
    </citation>
    <scope>NUCLEOTIDE SEQUENCE [LARGE SCALE GENOMIC DNA]</scope>
    <source>
        <strain evidence="2">S9</strain>
    </source>
</reference>
<sequence length="37" mass="3873">MNKLKTGVLQTGVIGALSACGIDHGDTTNLNFLELKV</sequence>
<dbReference type="EMBL" id="FOGT01000007">
    <property type="protein sequence ID" value="SES08284.1"/>
    <property type="molecule type" value="Genomic_DNA"/>
</dbReference>
<gene>
    <name evidence="1" type="ORF">SAMN05518684_107188</name>
</gene>
<evidence type="ECO:0000313" key="1">
    <source>
        <dbReference type="EMBL" id="SES08284.1"/>
    </source>
</evidence>
<name>A0A1H9UGH4_9BACI</name>
<organism evidence="1 2">
    <name type="scientific">Salipaludibacillus aurantiacus</name>
    <dbReference type="NCBI Taxonomy" id="1601833"/>
    <lineage>
        <taxon>Bacteria</taxon>
        <taxon>Bacillati</taxon>
        <taxon>Bacillota</taxon>
        <taxon>Bacilli</taxon>
        <taxon>Bacillales</taxon>
        <taxon>Bacillaceae</taxon>
    </lineage>
</organism>
<dbReference type="STRING" id="1601833.SAMN05518684_107188"/>
<protein>
    <submittedName>
        <fullName evidence="1">Uncharacterized protein</fullName>
    </submittedName>
</protein>
<dbReference type="AlphaFoldDB" id="A0A1H9UGH4"/>